<keyword evidence="2" id="KW-1185">Reference proteome</keyword>
<protein>
    <submittedName>
        <fullName evidence="1">Uncharacterized protein</fullName>
    </submittedName>
</protein>
<evidence type="ECO:0000313" key="1">
    <source>
        <dbReference type="EMBL" id="MBD2606605.1"/>
    </source>
</evidence>
<evidence type="ECO:0000313" key="2">
    <source>
        <dbReference type="Proteomes" id="UP000660380"/>
    </source>
</evidence>
<dbReference type="Proteomes" id="UP000660380">
    <property type="component" value="Unassembled WGS sequence"/>
</dbReference>
<accession>A0ABR8GU54</accession>
<proteinExistence type="predicted"/>
<name>A0ABR8GU54_9CYAN</name>
<comment type="caution">
    <text evidence="1">The sequence shown here is derived from an EMBL/GenBank/DDBJ whole genome shotgun (WGS) entry which is preliminary data.</text>
</comment>
<dbReference type="RefSeq" id="WP_029636512.1">
    <property type="nucleotide sequence ID" value="NZ_JACJTA010000044.1"/>
</dbReference>
<dbReference type="EMBL" id="JACJTA010000044">
    <property type="protein sequence ID" value="MBD2606605.1"/>
    <property type="molecule type" value="Genomic_DNA"/>
</dbReference>
<reference evidence="1 2" key="1">
    <citation type="journal article" date="2020" name="ISME J.">
        <title>Comparative genomics reveals insights into cyanobacterial evolution and habitat adaptation.</title>
        <authorList>
            <person name="Chen M.Y."/>
            <person name="Teng W.K."/>
            <person name="Zhao L."/>
            <person name="Hu C.X."/>
            <person name="Zhou Y.K."/>
            <person name="Han B.P."/>
            <person name="Song L.R."/>
            <person name="Shu W.S."/>
        </authorList>
    </citation>
    <scope>NUCLEOTIDE SEQUENCE [LARGE SCALE GENOMIC DNA]</scope>
    <source>
        <strain evidence="1 2">FACHB-248</strain>
    </source>
</reference>
<gene>
    <name evidence="1" type="ORF">H6G81_19230</name>
</gene>
<sequence>MTNFVLTYLLLNATVGNLILESGLDELWSRICLVSPSPQFQAGRRATPLFVASMLCVAGYLVSIL</sequence>
<organism evidence="1 2">
    <name type="scientific">Scytonema hofmannii FACHB-248</name>
    <dbReference type="NCBI Taxonomy" id="1842502"/>
    <lineage>
        <taxon>Bacteria</taxon>
        <taxon>Bacillati</taxon>
        <taxon>Cyanobacteriota</taxon>
        <taxon>Cyanophyceae</taxon>
        <taxon>Nostocales</taxon>
        <taxon>Scytonemataceae</taxon>
        <taxon>Scytonema</taxon>
    </lineage>
</organism>